<name>A0A6G0WRY7_9STRA</name>
<keyword evidence="3" id="KW-1185">Reference proteome</keyword>
<reference evidence="2 3" key="1">
    <citation type="submission" date="2019-07" db="EMBL/GenBank/DDBJ databases">
        <title>Genomics analysis of Aphanomyces spp. identifies a new class of oomycete effector associated with host adaptation.</title>
        <authorList>
            <person name="Gaulin E."/>
        </authorList>
    </citation>
    <scope>NUCLEOTIDE SEQUENCE [LARGE SCALE GENOMIC DNA]</scope>
    <source>
        <strain evidence="2 3">ATCC 201684</strain>
    </source>
</reference>
<evidence type="ECO:0008006" key="4">
    <source>
        <dbReference type="Google" id="ProtNLM"/>
    </source>
</evidence>
<feature type="compositionally biased region" description="Acidic residues" evidence="1">
    <location>
        <begin position="160"/>
        <end position="170"/>
    </location>
</feature>
<feature type="compositionally biased region" description="Basic residues" evidence="1">
    <location>
        <begin position="126"/>
        <end position="135"/>
    </location>
</feature>
<evidence type="ECO:0000313" key="3">
    <source>
        <dbReference type="Proteomes" id="UP000481153"/>
    </source>
</evidence>
<dbReference type="PANTHER" id="PTHR37558">
    <property type="entry name" value="HTH CENPB-TYPE DOMAIN-CONTAINING PROTEIN"/>
    <property type="match status" value="1"/>
</dbReference>
<feature type="region of interest" description="Disordered" evidence="1">
    <location>
        <begin position="126"/>
        <end position="170"/>
    </location>
</feature>
<dbReference type="AlphaFoldDB" id="A0A6G0WRY7"/>
<evidence type="ECO:0000313" key="2">
    <source>
        <dbReference type="EMBL" id="KAF0730185.1"/>
    </source>
</evidence>
<dbReference type="VEuPathDB" id="FungiDB:AeMF1_014515"/>
<comment type="caution">
    <text evidence="2">The sequence shown here is derived from an EMBL/GenBank/DDBJ whole genome shotgun (WGS) entry which is preliminary data.</text>
</comment>
<proteinExistence type="predicted"/>
<organism evidence="2 3">
    <name type="scientific">Aphanomyces euteiches</name>
    <dbReference type="NCBI Taxonomy" id="100861"/>
    <lineage>
        <taxon>Eukaryota</taxon>
        <taxon>Sar</taxon>
        <taxon>Stramenopiles</taxon>
        <taxon>Oomycota</taxon>
        <taxon>Saprolegniomycetes</taxon>
        <taxon>Saprolegniales</taxon>
        <taxon>Verrucalvaceae</taxon>
        <taxon>Aphanomyces</taxon>
    </lineage>
</organism>
<gene>
    <name evidence="2" type="ORF">Ae201684_012192</name>
</gene>
<protein>
    <recommendedName>
        <fullName evidence="4">Myb-like domain-containing protein</fullName>
    </recommendedName>
</protein>
<sequence>MLLTVKSGKMEPTTVHGRKMNLKFAFRFTPSADIDLLKEILNALPFDAPLGQIQASWDQVGARVASLHSDMLSSWGCRRRFKDLMCAFNQGKLKSLRASGTNEEIKEREELLQELSDKIGEAILHKMRRKEKKRREREQQVANDSSSEQKHKRTDKREELSDDDEDDDNDNLATLKRKLKRARTAGHKDKSVIARVSLRDASKRGKVTAQAQPKIDLDNVRRAYLSTQEESHLGLEKNDQAAKMTLLLELLKHSDLPSS</sequence>
<dbReference type="EMBL" id="VJMJ01000155">
    <property type="protein sequence ID" value="KAF0730185.1"/>
    <property type="molecule type" value="Genomic_DNA"/>
</dbReference>
<accession>A0A6G0WRY7</accession>
<dbReference type="PANTHER" id="PTHR37558:SF1">
    <property type="entry name" value="HTH CENPB-TYPE DOMAIN-CONTAINING PROTEIN"/>
    <property type="match status" value="1"/>
</dbReference>
<evidence type="ECO:0000256" key="1">
    <source>
        <dbReference type="SAM" id="MobiDB-lite"/>
    </source>
</evidence>
<dbReference type="Proteomes" id="UP000481153">
    <property type="component" value="Unassembled WGS sequence"/>
</dbReference>